<name>U5QCA4_GLOK1</name>
<keyword evidence="1" id="KW-0732">Signal</keyword>
<dbReference type="OrthoDB" id="9890620at2"/>
<gene>
    <name evidence="2" type="ORF">GKIL_0249</name>
</gene>
<proteinExistence type="predicted"/>
<evidence type="ECO:0000313" key="3">
    <source>
        <dbReference type="Proteomes" id="UP000017396"/>
    </source>
</evidence>
<dbReference type="KEGG" id="glj:GKIL_0249"/>
<dbReference type="InterPro" id="IPR013784">
    <property type="entry name" value="Carb-bd-like_fold"/>
</dbReference>
<feature type="chain" id="PRO_5004663548" evidence="1">
    <location>
        <begin position="22"/>
        <end position="111"/>
    </location>
</feature>
<dbReference type="AlphaFoldDB" id="U5QCA4"/>
<reference evidence="2 3" key="1">
    <citation type="journal article" date="2013" name="PLoS ONE">
        <title>Cultivation and Complete Genome Sequencing of Gloeobacter kilaueensis sp. nov., from a Lava Cave in Kilauea Caldera, Hawai'i.</title>
        <authorList>
            <person name="Saw J.H."/>
            <person name="Schatz M."/>
            <person name="Brown M.V."/>
            <person name="Kunkel D.D."/>
            <person name="Foster J.S."/>
            <person name="Shick H."/>
            <person name="Christensen S."/>
            <person name="Hou S."/>
            <person name="Wan X."/>
            <person name="Donachie S.P."/>
        </authorList>
    </citation>
    <scope>NUCLEOTIDE SEQUENCE [LARGE SCALE GENOMIC DNA]</scope>
    <source>
        <strain evidence="3">JS</strain>
    </source>
</reference>
<evidence type="ECO:0000256" key="1">
    <source>
        <dbReference type="SAM" id="SignalP"/>
    </source>
</evidence>
<dbReference type="RefSeq" id="WP_023171504.1">
    <property type="nucleotide sequence ID" value="NC_022600.1"/>
</dbReference>
<keyword evidence="2" id="KW-0560">Oxidoreductase</keyword>
<feature type="signal peptide" evidence="1">
    <location>
        <begin position="1"/>
        <end position="21"/>
    </location>
</feature>
<dbReference type="Gene3D" id="2.60.40.1120">
    <property type="entry name" value="Carboxypeptidase-like, regulatory domain"/>
    <property type="match status" value="1"/>
</dbReference>
<dbReference type="Proteomes" id="UP000017396">
    <property type="component" value="Chromosome"/>
</dbReference>
<evidence type="ECO:0000313" key="2">
    <source>
        <dbReference type="EMBL" id="AGY56496.1"/>
    </source>
</evidence>
<keyword evidence="3" id="KW-1185">Reference proteome</keyword>
<dbReference type="GO" id="GO:0030246">
    <property type="term" value="F:carbohydrate binding"/>
    <property type="evidence" value="ECO:0007669"/>
    <property type="project" value="InterPro"/>
</dbReference>
<protein>
    <submittedName>
        <fullName evidence="2">Protocatechuate 3,4-dioxygenase beta subunit</fullName>
    </submittedName>
</protein>
<sequence>MRAHGLVLAGLGLLLALPAQAETVYGRVFETLQGSVFTGAKVILLSNPPQQTTTDGQGQYWFRDVKPGAYLVRLVIAGRPEITGRVIVHRGTTIAHLDLSKIGTPGSEDEY</sequence>
<keyword evidence="2" id="KW-0223">Dioxygenase</keyword>
<dbReference type="HOGENOM" id="CLU_2154776_0_0_3"/>
<dbReference type="GO" id="GO:0051213">
    <property type="term" value="F:dioxygenase activity"/>
    <property type="evidence" value="ECO:0007669"/>
    <property type="project" value="UniProtKB-KW"/>
</dbReference>
<dbReference type="Pfam" id="PF13620">
    <property type="entry name" value="CarboxypepD_reg"/>
    <property type="match status" value="1"/>
</dbReference>
<dbReference type="SUPFAM" id="SSF49452">
    <property type="entry name" value="Starch-binding domain-like"/>
    <property type="match status" value="1"/>
</dbReference>
<dbReference type="EMBL" id="CP003587">
    <property type="protein sequence ID" value="AGY56496.1"/>
    <property type="molecule type" value="Genomic_DNA"/>
</dbReference>
<organism evidence="2 3">
    <name type="scientific">Gloeobacter kilaueensis (strain ATCC BAA-2537 / CCAP 1431/1 / ULC 316 / JS1)</name>
    <dbReference type="NCBI Taxonomy" id="1183438"/>
    <lineage>
        <taxon>Bacteria</taxon>
        <taxon>Bacillati</taxon>
        <taxon>Cyanobacteriota</taxon>
        <taxon>Cyanophyceae</taxon>
        <taxon>Gloeobacterales</taxon>
        <taxon>Gloeobacteraceae</taxon>
        <taxon>Gloeobacter</taxon>
    </lineage>
</organism>
<accession>U5QCA4</accession>